<reference evidence="3 4" key="1">
    <citation type="submission" date="2017-10" db="EMBL/GenBank/DDBJ databases">
        <title>The draft genome sequence of Williamsia sp. BULT 1.1 isolated from the semi-arid grassland soils from South Africa.</title>
        <authorList>
            <person name="Kabwe M.H."/>
            <person name="Govender N."/>
            <person name="Mutseka Lunga P."/>
            <person name="Vikram S."/>
            <person name="Makhalanyane T.P."/>
        </authorList>
    </citation>
    <scope>NUCLEOTIDE SEQUENCE [LARGE SCALE GENOMIC DNA]</scope>
    <source>
        <strain evidence="3 4">BULT 1.1</strain>
    </source>
</reference>
<dbReference type="EMBL" id="PEBD01000010">
    <property type="protein sequence ID" value="PHV65096.1"/>
    <property type="molecule type" value="Genomic_DNA"/>
</dbReference>
<accession>A0A2G3PHC6</accession>
<evidence type="ECO:0000313" key="4">
    <source>
        <dbReference type="Proteomes" id="UP000225108"/>
    </source>
</evidence>
<protein>
    <submittedName>
        <fullName evidence="3">Uncharacterized protein</fullName>
    </submittedName>
</protein>
<sequence length="101" mass="10402">MQHGNQGGGFPAGPAGGDVRQATPARRSTETKASTKTSELIVFVLAVLAVAITALVVGGEDGNSDPFGAAEALKYITWLTIGYMIARGLAKSGSHENYDGH</sequence>
<feature type="compositionally biased region" description="Gly residues" evidence="1">
    <location>
        <begin position="1"/>
        <end position="16"/>
    </location>
</feature>
<name>A0A2G3PHC6_WILMA</name>
<gene>
    <name evidence="3" type="ORF">CSW57_14720</name>
</gene>
<feature type="region of interest" description="Disordered" evidence="1">
    <location>
        <begin position="1"/>
        <end position="35"/>
    </location>
</feature>
<evidence type="ECO:0000256" key="2">
    <source>
        <dbReference type="SAM" id="Phobius"/>
    </source>
</evidence>
<dbReference type="Proteomes" id="UP000225108">
    <property type="component" value="Unassembled WGS sequence"/>
</dbReference>
<keyword evidence="2" id="KW-1133">Transmembrane helix</keyword>
<dbReference type="AlphaFoldDB" id="A0A2G3PHC6"/>
<proteinExistence type="predicted"/>
<feature type="transmembrane region" description="Helical" evidence="2">
    <location>
        <begin position="40"/>
        <end position="60"/>
    </location>
</feature>
<comment type="caution">
    <text evidence="3">The sequence shown here is derived from an EMBL/GenBank/DDBJ whole genome shotgun (WGS) entry which is preliminary data.</text>
</comment>
<evidence type="ECO:0000256" key="1">
    <source>
        <dbReference type="SAM" id="MobiDB-lite"/>
    </source>
</evidence>
<evidence type="ECO:0000313" key="3">
    <source>
        <dbReference type="EMBL" id="PHV65096.1"/>
    </source>
</evidence>
<keyword evidence="2" id="KW-0472">Membrane</keyword>
<feature type="transmembrane region" description="Helical" evidence="2">
    <location>
        <begin position="72"/>
        <end position="90"/>
    </location>
</feature>
<keyword evidence="2" id="KW-0812">Transmembrane</keyword>
<organism evidence="3 4">
    <name type="scientific">Williamsia marianensis</name>
    <dbReference type="NCBI Taxonomy" id="85044"/>
    <lineage>
        <taxon>Bacteria</taxon>
        <taxon>Bacillati</taxon>
        <taxon>Actinomycetota</taxon>
        <taxon>Actinomycetes</taxon>
        <taxon>Mycobacteriales</taxon>
        <taxon>Nocardiaceae</taxon>
        <taxon>Williamsia</taxon>
    </lineage>
</organism>